<comment type="caution">
    <text evidence="1">The sequence shown here is derived from an EMBL/GenBank/DDBJ whole genome shotgun (WGS) entry which is preliminary data.</text>
</comment>
<evidence type="ECO:0000313" key="2">
    <source>
        <dbReference type="Proteomes" id="UP001212841"/>
    </source>
</evidence>
<protein>
    <submittedName>
        <fullName evidence="1">Uncharacterized protein</fullName>
    </submittedName>
</protein>
<reference evidence="1" key="1">
    <citation type="submission" date="2020-05" db="EMBL/GenBank/DDBJ databases">
        <title>Phylogenomic resolution of chytrid fungi.</title>
        <authorList>
            <person name="Stajich J.E."/>
            <person name="Amses K."/>
            <person name="Simmons R."/>
            <person name="Seto K."/>
            <person name="Myers J."/>
            <person name="Bonds A."/>
            <person name="Quandt C.A."/>
            <person name="Barry K."/>
            <person name="Liu P."/>
            <person name="Grigoriev I."/>
            <person name="Longcore J.E."/>
            <person name="James T.Y."/>
        </authorList>
    </citation>
    <scope>NUCLEOTIDE SEQUENCE</scope>
    <source>
        <strain evidence="1">JEL0318</strain>
    </source>
</reference>
<name>A0AAD5X6L8_9FUNG</name>
<dbReference type="Proteomes" id="UP001212841">
    <property type="component" value="Unassembled WGS sequence"/>
</dbReference>
<sequence>MKKRGITIVQVEKPTCIKTLKFEIKERSAVDVHALPDDIKAQYMETNEIWYKKIDIVDKAD</sequence>
<proteinExistence type="predicted"/>
<keyword evidence="2" id="KW-1185">Reference proteome</keyword>
<evidence type="ECO:0000313" key="1">
    <source>
        <dbReference type="EMBL" id="KAJ3053537.1"/>
    </source>
</evidence>
<dbReference type="EMBL" id="JADGJD010000200">
    <property type="protein sequence ID" value="KAJ3053537.1"/>
    <property type="molecule type" value="Genomic_DNA"/>
</dbReference>
<accession>A0AAD5X6L8</accession>
<organism evidence="1 2">
    <name type="scientific">Rhizophlyctis rosea</name>
    <dbReference type="NCBI Taxonomy" id="64517"/>
    <lineage>
        <taxon>Eukaryota</taxon>
        <taxon>Fungi</taxon>
        <taxon>Fungi incertae sedis</taxon>
        <taxon>Chytridiomycota</taxon>
        <taxon>Chytridiomycota incertae sedis</taxon>
        <taxon>Chytridiomycetes</taxon>
        <taxon>Rhizophlyctidales</taxon>
        <taxon>Rhizophlyctidaceae</taxon>
        <taxon>Rhizophlyctis</taxon>
    </lineage>
</organism>
<dbReference type="AlphaFoldDB" id="A0AAD5X6L8"/>
<gene>
    <name evidence="1" type="ORF">HK097_004085</name>
</gene>